<dbReference type="OrthoDB" id="9785031at2"/>
<evidence type="ECO:0000256" key="6">
    <source>
        <dbReference type="ARBA" id="ARBA00022989"/>
    </source>
</evidence>
<evidence type="ECO:0000256" key="3">
    <source>
        <dbReference type="ARBA" id="ARBA00022516"/>
    </source>
</evidence>
<dbReference type="Pfam" id="PF01066">
    <property type="entry name" value="CDP-OH_P_transf"/>
    <property type="match status" value="1"/>
</dbReference>
<dbReference type="Proteomes" id="UP000289841">
    <property type="component" value="Chromosome"/>
</dbReference>
<dbReference type="InterPro" id="IPR048254">
    <property type="entry name" value="CDP_ALCOHOL_P_TRANSF_CS"/>
</dbReference>
<feature type="transmembrane region" description="Helical" evidence="12">
    <location>
        <begin position="85"/>
        <end position="107"/>
    </location>
</feature>
<keyword evidence="14" id="KW-1185">Reference proteome</keyword>
<feature type="transmembrane region" description="Helical" evidence="12">
    <location>
        <begin position="114"/>
        <end position="135"/>
    </location>
</feature>
<accession>A0A449BFM7</accession>
<dbReference type="GO" id="GO:0046474">
    <property type="term" value="P:glycerophospholipid biosynthetic process"/>
    <property type="evidence" value="ECO:0007669"/>
    <property type="project" value="TreeGrafter"/>
</dbReference>
<dbReference type="AlphaFoldDB" id="A0A449BFM7"/>
<dbReference type="GO" id="GO:0008444">
    <property type="term" value="F:CDP-diacylglycerol-glycerol-3-phosphate 3-phosphatidyltransferase activity"/>
    <property type="evidence" value="ECO:0007669"/>
    <property type="project" value="UniProtKB-EC"/>
</dbReference>
<dbReference type="PANTHER" id="PTHR14269">
    <property type="entry name" value="CDP-DIACYLGLYCEROL--GLYCEROL-3-PHOSPHATE 3-PHOSPHATIDYLTRANSFERASE-RELATED"/>
    <property type="match status" value="1"/>
</dbReference>
<keyword evidence="6 12" id="KW-1133">Transmembrane helix</keyword>
<dbReference type="KEGG" id="aaxa:NCTC10138_01657"/>
<dbReference type="PROSITE" id="PS00379">
    <property type="entry name" value="CDP_ALCOHOL_P_TRANSF"/>
    <property type="match status" value="1"/>
</dbReference>
<dbReference type="InterPro" id="IPR000462">
    <property type="entry name" value="CDP-OH_P_trans"/>
</dbReference>
<sequence length="194" mass="22645">MKKINIPNIVTLIRIILVAVSIFFIRSNHFFIFYILAGLSDVVDGFLARKLKQETILGAQLDSFSDFFLFSITIIWISVNKNELVLGYITILIVLFVIKLIVIFINYFKYKKMFIVHTIGNKALGFLIFLIPVITNFVNDIYYFFVLVFASLVILEELMISIKYNDFNINRKSFFIDKDRWDNALESLERLPSS</sequence>
<keyword evidence="9" id="KW-0594">Phospholipid biosynthesis</keyword>
<evidence type="ECO:0000256" key="7">
    <source>
        <dbReference type="ARBA" id="ARBA00023098"/>
    </source>
</evidence>
<dbReference type="STRING" id="1278311.GCA_000428705_01592"/>
<keyword evidence="10" id="KW-1208">Phospholipid metabolism</keyword>
<dbReference type="PANTHER" id="PTHR14269:SF11">
    <property type="entry name" value="CDP-DIACYLGLYCEROL--GLYCEROL-3-PHOSPHATE 3-PHOSPHATIDYLTRANSFERASE"/>
    <property type="match status" value="1"/>
</dbReference>
<dbReference type="EMBL" id="LR215048">
    <property type="protein sequence ID" value="VEU81259.1"/>
    <property type="molecule type" value="Genomic_DNA"/>
</dbReference>
<organism evidence="13 14">
    <name type="scientific">Haploplasma axanthum</name>
    <name type="common">Acholeplasma axanthum</name>
    <dbReference type="NCBI Taxonomy" id="29552"/>
    <lineage>
        <taxon>Bacteria</taxon>
        <taxon>Bacillati</taxon>
        <taxon>Mycoplasmatota</taxon>
        <taxon>Mollicutes</taxon>
        <taxon>Acholeplasmatales</taxon>
        <taxon>Acholeplasmataceae</taxon>
        <taxon>Haploplasma</taxon>
    </lineage>
</organism>
<keyword evidence="8 12" id="KW-0472">Membrane</keyword>
<evidence type="ECO:0000313" key="13">
    <source>
        <dbReference type="EMBL" id="VEU81259.1"/>
    </source>
</evidence>
<name>A0A449BFM7_HAPAX</name>
<evidence type="ECO:0000256" key="10">
    <source>
        <dbReference type="ARBA" id="ARBA00023264"/>
    </source>
</evidence>
<evidence type="ECO:0000256" key="9">
    <source>
        <dbReference type="ARBA" id="ARBA00023209"/>
    </source>
</evidence>
<evidence type="ECO:0000256" key="8">
    <source>
        <dbReference type="ARBA" id="ARBA00023136"/>
    </source>
</evidence>
<keyword evidence="3" id="KW-0444">Lipid biosynthesis</keyword>
<proteinExistence type="inferred from homology"/>
<evidence type="ECO:0000256" key="4">
    <source>
        <dbReference type="ARBA" id="ARBA00022679"/>
    </source>
</evidence>
<dbReference type="GO" id="GO:0016020">
    <property type="term" value="C:membrane"/>
    <property type="evidence" value="ECO:0007669"/>
    <property type="project" value="UniProtKB-SubCell"/>
</dbReference>
<evidence type="ECO:0000256" key="11">
    <source>
        <dbReference type="RuleBase" id="RU003750"/>
    </source>
</evidence>
<comment type="similarity">
    <text evidence="2 11">Belongs to the CDP-alcohol phosphatidyltransferase class-I family.</text>
</comment>
<evidence type="ECO:0000256" key="5">
    <source>
        <dbReference type="ARBA" id="ARBA00022692"/>
    </source>
</evidence>
<gene>
    <name evidence="13" type="primary">pgsA_2</name>
    <name evidence="13" type="ORF">NCTC10138_01657</name>
</gene>
<evidence type="ECO:0000313" key="14">
    <source>
        <dbReference type="Proteomes" id="UP000289841"/>
    </source>
</evidence>
<evidence type="ECO:0000256" key="1">
    <source>
        <dbReference type="ARBA" id="ARBA00004141"/>
    </source>
</evidence>
<protein>
    <submittedName>
        <fullName evidence="13">CDP-diacylglycerol--glycerol-3-phosphate 3-phosphatidyltransferase</fullName>
        <ecNumber evidence="13">2.7.8.5</ecNumber>
    </submittedName>
</protein>
<feature type="transmembrane region" description="Helical" evidence="12">
    <location>
        <begin position="61"/>
        <end position="79"/>
    </location>
</feature>
<evidence type="ECO:0000256" key="2">
    <source>
        <dbReference type="ARBA" id="ARBA00010441"/>
    </source>
</evidence>
<reference evidence="13 14" key="1">
    <citation type="submission" date="2019-01" db="EMBL/GenBank/DDBJ databases">
        <authorList>
            <consortium name="Pathogen Informatics"/>
        </authorList>
    </citation>
    <scope>NUCLEOTIDE SEQUENCE [LARGE SCALE GENOMIC DNA]</scope>
    <source>
        <strain evidence="13 14">NCTC10138</strain>
    </source>
</reference>
<dbReference type="Gene3D" id="1.20.120.1760">
    <property type="match status" value="1"/>
</dbReference>
<feature type="transmembrane region" description="Helical" evidence="12">
    <location>
        <begin position="141"/>
        <end position="162"/>
    </location>
</feature>
<keyword evidence="4 11" id="KW-0808">Transferase</keyword>
<dbReference type="InterPro" id="IPR050324">
    <property type="entry name" value="CDP-alcohol_PTase-I"/>
</dbReference>
<dbReference type="EC" id="2.7.8.5" evidence="13"/>
<dbReference type="InterPro" id="IPR043130">
    <property type="entry name" value="CDP-OH_PTrfase_TM_dom"/>
</dbReference>
<comment type="subcellular location">
    <subcellularLocation>
        <location evidence="1">Membrane</location>
        <topology evidence="1">Multi-pass membrane protein</topology>
    </subcellularLocation>
</comment>
<evidence type="ECO:0000256" key="12">
    <source>
        <dbReference type="SAM" id="Phobius"/>
    </source>
</evidence>
<keyword evidence="5 12" id="KW-0812">Transmembrane</keyword>
<keyword evidence="7" id="KW-0443">Lipid metabolism</keyword>